<dbReference type="PANTHER" id="PTHR43788:SF8">
    <property type="entry name" value="DNA-BINDING PROTEIN SMUBP-2"/>
    <property type="match status" value="1"/>
</dbReference>
<dbReference type="Pfam" id="PF13087">
    <property type="entry name" value="AAA_12"/>
    <property type="match status" value="1"/>
</dbReference>
<evidence type="ECO:0000313" key="11">
    <source>
        <dbReference type="Proteomes" id="UP000322658"/>
    </source>
</evidence>
<dbReference type="InterPro" id="IPR041677">
    <property type="entry name" value="DNA2/NAM7_AAA_11"/>
</dbReference>
<dbReference type="GO" id="GO:0043139">
    <property type="term" value="F:5'-3' DNA helicase activity"/>
    <property type="evidence" value="ECO:0007669"/>
    <property type="project" value="TreeGrafter"/>
</dbReference>
<accession>A0A5B3GHY4</accession>
<dbReference type="CDD" id="cd17934">
    <property type="entry name" value="DEXXQc_Upf1-like"/>
    <property type="match status" value="1"/>
</dbReference>
<keyword evidence="4" id="KW-0347">Helicase</keyword>
<evidence type="ECO:0000256" key="2">
    <source>
        <dbReference type="ARBA" id="ARBA00022741"/>
    </source>
</evidence>
<keyword evidence="5" id="KW-0067">ATP-binding</keyword>
<evidence type="ECO:0000256" key="4">
    <source>
        <dbReference type="ARBA" id="ARBA00022806"/>
    </source>
</evidence>
<dbReference type="InterPro" id="IPR041679">
    <property type="entry name" value="DNA2/NAM7-like_C"/>
</dbReference>
<evidence type="ECO:0000259" key="9">
    <source>
        <dbReference type="Pfam" id="PF13087"/>
    </source>
</evidence>
<dbReference type="InterPro" id="IPR047187">
    <property type="entry name" value="SF1_C_Upf1"/>
</dbReference>
<dbReference type="SUPFAM" id="SSF52540">
    <property type="entry name" value="P-loop containing nucleoside triphosphate hydrolases"/>
    <property type="match status" value="1"/>
</dbReference>
<comment type="similarity">
    <text evidence="1">Belongs to the DNA2/NAM7 helicase family.</text>
</comment>
<feature type="domain" description="DUF2726" evidence="7">
    <location>
        <begin position="791"/>
        <end position="907"/>
    </location>
</feature>
<comment type="caution">
    <text evidence="10">The sequence shown here is derived from an EMBL/GenBank/DDBJ whole genome shotgun (WGS) entry which is preliminary data.</text>
</comment>
<gene>
    <name evidence="10" type="ORF">F2Y07_13415</name>
</gene>
<dbReference type="Pfam" id="PF10881">
    <property type="entry name" value="DUF2726"/>
    <property type="match status" value="1"/>
</dbReference>
<sequence length="914" mass="104996">MYDPRENRIIIDGEDKTDSVERCWYTSRPNRCQVVFCNFPKTYSYVPSKVLWLKDPVVFDPQHCHLLHKGRRIEPLSYIAAFQQGARRFWYVEYANGTGAHYKGSEVELVRSCLEEPPAQDRFAYLRDVAELNPLETDDGQKLLLMQYQKIDFVSDRSAAALYLNPGKDSPRQFPTPPLIYPFGCNASQQRAIQAAFGNQISIIQGPPGTGKTQTILNIVANLVVQEKTVLVVSNNNSAIENVVEKLEKQGLGFLTALLGSLERKTAFVETQAIEKAIPAEIDSWYSAETDSPEFLRTIQSEAEALQTIFERQERLARARQELSGLQTEQLHFEQETTIDPTITLRRQMPSARLLMLWNELQAAVEWQPNGLFDRWREAVRWFLLKRRIRRLFDGFSRHPERQDLQRLIPLLQRSYYQVRQEELSAEIDRIEKQLATSDAPAMVARLSDDSMRYLRSRLAARYGKGHKRPIFQHITPELLKEYPVVLSTTFSSRSNFRAETLFDYVIMDEASQVSSETGALALMCARNAVIVGDSMQLPNVITDADRLRMQAIAAKHAIDPRYDCAALSFLESVCRVFPEAPQTLLREHYRCHPKIINFCNQRFYGGRLLIMTEDHGEPDVITAWRTAPGHHARGAFNPREIETIRREMLPSLPCEPAEIGIISPYNEQVNALHRELGGGIDVATVHKFQGREKEAIILSTVDDQITAFTDDPNLLNVAVSRAKRQFTLVTSSNEQPDSRNIADLLAYIDYNGGKITESAIHSVFDLLYEPYAEARREFLKRHRRISEFDSENLTYALLERVLEADPAFRHLGVLCHQPLRQLIRDWTILDDEERRYALNGATHLDFLIYNRVSKRPVLAIETDGYQFHKQGTRQSERDRMKDRILDRYSLPLLRLSTTGTDEEAKIHTLLKRN</sequence>
<feature type="coiled-coil region" evidence="6">
    <location>
        <begin position="309"/>
        <end position="336"/>
    </location>
</feature>
<dbReference type="Pfam" id="PF13086">
    <property type="entry name" value="AAA_11"/>
    <property type="match status" value="1"/>
</dbReference>
<evidence type="ECO:0000313" key="10">
    <source>
        <dbReference type="EMBL" id="KAA2372872.1"/>
    </source>
</evidence>
<keyword evidence="3" id="KW-0378">Hydrolase</keyword>
<dbReference type="AlphaFoldDB" id="A0A5B3GHY4"/>
<evidence type="ECO:0000256" key="1">
    <source>
        <dbReference type="ARBA" id="ARBA00007913"/>
    </source>
</evidence>
<dbReference type="CDD" id="cd18808">
    <property type="entry name" value="SF1_C_Upf1"/>
    <property type="match status" value="1"/>
</dbReference>
<dbReference type="InterPro" id="IPR050534">
    <property type="entry name" value="Coronavir_polyprotein_1ab"/>
</dbReference>
<evidence type="ECO:0000259" key="8">
    <source>
        <dbReference type="Pfam" id="PF13086"/>
    </source>
</evidence>
<protein>
    <submittedName>
        <fullName evidence="10">AAA family ATPase</fullName>
    </submittedName>
</protein>
<dbReference type="EMBL" id="VVXJ01000042">
    <property type="protein sequence ID" value="KAA2372872.1"/>
    <property type="molecule type" value="Genomic_DNA"/>
</dbReference>
<feature type="domain" description="DNA2/NAM7 helicase helicase" evidence="8">
    <location>
        <begin position="185"/>
        <end position="542"/>
    </location>
</feature>
<evidence type="ECO:0000256" key="6">
    <source>
        <dbReference type="SAM" id="Coils"/>
    </source>
</evidence>
<reference evidence="10 11" key="1">
    <citation type="journal article" date="2019" name="Nat. Med.">
        <title>A library of human gut bacterial isolates paired with longitudinal multiomics data enables mechanistic microbiome research.</title>
        <authorList>
            <person name="Poyet M."/>
            <person name="Groussin M."/>
            <person name="Gibbons S.M."/>
            <person name="Avila-Pacheco J."/>
            <person name="Jiang X."/>
            <person name="Kearney S.M."/>
            <person name="Perrotta A.R."/>
            <person name="Berdy B."/>
            <person name="Zhao S."/>
            <person name="Lieberman T.D."/>
            <person name="Swanson P.K."/>
            <person name="Smith M."/>
            <person name="Roesemann S."/>
            <person name="Alexander J.E."/>
            <person name="Rich S.A."/>
            <person name="Livny J."/>
            <person name="Vlamakis H."/>
            <person name="Clish C."/>
            <person name="Bullock K."/>
            <person name="Deik A."/>
            <person name="Scott J."/>
            <person name="Pierce K.A."/>
            <person name="Xavier R.J."/>
            <person name="Alm E.J."/>
        </authorList>
    </citation>
    <scope>NUCLEOTIDE SEQUENCE [LARGE SCALE GENOMIC DNA]</scope>
    <source>
        <strain evidence="10 11">BIOML-A1</strain>
    </source>
</reference>
<dbReference type="GO" id="GO:0005524">
    <property type="term" value="F:ATP binding"/>
    <property type="evidence" value="ECO:0007669"/>
    <property type="project" value="UniProtKB-KW"/>
</dbReference>
<keyword evidence="6" id="KW-0175">Coiled coil</keyword>
<evidence type="ECO:0000259" key="7">
    <source>
        <dbReference type="Pfam" id="PF10881"/>
    </source>
</evidence>
<dbReference type="InterPro" id="IPR027417">
    <property type="entry name" value="P-loop_NTPase"/>
</dbReference>
<feature type="domain" description="DNA2/NAM7 helicase-like C-terminal" evidence="9">
    <location>
        <begin position="569"/>
        <end position="733"/>
    </location>
</feature>
<dbReference type="PANTHER" id="PTHR43788">
    <property type="entry name" value="DNA2/NAM7 HELICASE FAMILY MEMBER"/>
    <property type="match status" value="1"/>
</dbReference>
<keyword evidence="2" id="KW-0547">Nucleotide-binding</keyword>
<dbReference type="GO" id="GO:0016787">
    <property type="term" value="F:hydrolase activity"/>
    <property type="evidence" value="ECO:0007669"/>
    <property type="project" value="UniProtKB-KW"/>
</dbReference>
<evidence type="ECO:0000256" key="3">
    <source>
        <dbReference type="ARBA" id="ARBA00022801"/>
    </source>
</evidence>
<organism evidence="10 11">
    <name type="scientific">Alistipes shahii</name>
    <dbReference type="NCBI Taxonomy" id="328814"/>
    <lineage>
        <taxon>Bacteria</taxon>
        <taxon>Pseudomonadati</taxon>
        <taxon>Bacteroidota</taxon>
        <taxon>Bacteroidia</taxon>
        <taxon>Bacteroidales</taxon>
        <taxon>Rikenellaceae</taxon>
        <taxon>Alistipes</taxon>
    </lineage>
</organism>
<dbReference type="RefSeq" id="WP_022061994.1">
    <property type="nucleotide sequence ID" value="NZ_CAUENT010000001.1"/>
</dbReference>
<dbReference type="Proteomes" id="UP000322658">
    <property type="component" value="Unassembled WGS sequence"/>
</dbReference>
<dbReference type="Gene3D" id="3.40.50.300">
    <property type="entry name" value="P-loop containing nucleotide triphosphate hydrolases"/>
    <property type="match status" value="3"/>
</dbReference>
<name>A0A5B3GHY4_9BACT</name>
<evidence type="ECO:0000256" key="5">
    <source>
        <dbReference type="ARBA" id="ARBA00022840"/>
    </source>
</evidence>
<dbReference type="InterPro" id="IPR024402">
    <property type="entry name" value="DUF2726"/>
</dbReference>
<proteinExistence type="inferred from homology"/>